<sequence length="556" mass="63099">MHSIRRFDQDIDTCLAFVNCLSVKVNVISLRMSYLSIVWIYFLVLSIEAVSGGNVLVLMGVPSPSHFIWVRPIVNELAAKGHNVTVFSVNVDPDPPTNVTYIHLENTYNILYGNINVSNDIIKRSMDNPFEAVMSAYKFGTLACIGCTTSQGFKSLLNYPDNFRFDVIIYDCTAGPCILGFLHKFHYPPLISVSAFGIPQFSHLIVGGYKPSSHVPHFSLTYDCRMSFTERTINFLVQNFDSFYRRWVFLRRIRAISESAFGFNLPNIENLERRSQLMLVNSNPLLDHAEVLPQNVIPVGGLQITEPKVLPENIQQFINSSKKGAVLFAMGTNFKSKMLNPERQAMFIQVFAQFPDYLFLWKFDEDNIAIPVPPNVMISKWLPQSDILAHPRVKAFITHCGLLGTFEAAYYGVPVVSIPVYIDQHKNAAKLIRNGVGIALKLSDLTVETVKETLREVLGNSTFRTNARKLSDLLRDQPEKPLDRAIWWIEWVLRHPHEYHSRSPTIDMNVISENNADVFICLIFIIAAILYIMCQLLKCLKAVKKSVVSVESKKVR</sequence>
<dbReference type="CDD" id="cd03784">
    <property type="entry name" value="GT1_Gtf-like"/>
    <property type="match status" value="1"/>
</dbReference>
<dbReference type="Proteomes" id="UP000069940">
    <property type="component" value="Unassembled WGS sequence"/>
</dbReference>
<protein>
    <recommendedName>
        <fullName evidence="8">UDP-glycosyltransferases domain-containing protein</fullName>
    </recommendedName>
</protein>
<dbReference type="RefSeq" id="XP_019557267.3">
    <property type="nucleotide sequence ID" value="XM_019701722.3"/>
</dbReference>
<dbReference type="PANTHER" id="PTHR48043">
    <property type="entry name" value="EG:EG0003.4 PROTEIN-RELATED"/>
    <property type="match status" value="1"/>
</dbReference>
<dbReference type="InterPro" id="IPR002213">
    <property type="entry name" value="UDP_glucos_trans"/>
</dbReference>
<evidence type="ECO:0000256" key="5">
    <source>
        <dbReference type="SAM" id="Phobius"/>
    </source>
</evidence>
<reference evidence="7" key="1">
    <citation type="journal article" date="2015" name="Proc. Natl. Acad. Sci. U.S.A.">
        <title>Genome sequence of the Asian Tiger mosquito, Aedes albopictus, reveals insights into its biology, genetics, and evolution.</title>
        <authorList>
            <person name="Chen X.G."/>
            <person name="Jiang X."/>
            <person name="Gu J."/>
            <person name="Xu M."/>
            <person name="Wu Y."/>
            <person name="Deng Y."/>
            <person name="Zhang C."/>
            <person name="Bonizzoni M."/>
            <person name="Dermauw W."/>
            <person name="Vontas J."/>
            <person name="Armbruster P."/>
            <person name="Huang X."/>
            <person name="Yang Y."/>
            <person name="Zhang H."/>
            <person name="He W."/>
            <person name="Peng H."/>
            <person name="Liu Y."/>
            <person name="Wu K."/>
            <person name="Chen J."/>
            <person name="Lirakis M."/>
            <person name="Topalis P."/>
            <person name="Van Leeuwen T."/>
            <person name="Hall A.B."/>
            <person name="Jiang X."/>
            <person name="Thorpe C."/>
            <person name="Mueller R.L."/>
            <person name="Sun C."/>
            <person name="Waterhouse R.M."/>
            <person name="Yan G."/>
            <person name="Tu Z.J."/>
            <person name="Fang X."/>
            <person name="James A.A."/>
        </authorList>
    </citation>
    <scope>NUCLEOTIDE SEQUENCE [LARGE SCALE GENOMIC DNA]</scope>
    <source>
        <strain evidence="7">Foshan</strain>
    </source>
</reference>
<dbReference type="Pfam" id="PF00201">
    <property type="entry name" value="UDPGT"/>
    <property type="match status" value="1"/>
</dbReference>
<evidence type="ECO:0000313" key="7">
    <source>
        <dbReference type="Proteomes" id="UP000069940"/>
    </source>
</evidence>
<keyword evidence="2 4" id="KW-0328">Glycosyltransferase</keyword>
<evidence type="ECO:0000256" key="4">
    <source>
        <dbReference type="RuleBase" id="RU003718"/>
    </source>
</evidence>
<comment type="similarity">
    <text evidence="1 4">Belongs to the UDP-glycosyltransferase family.</text>
</comment>
<dbReference type="Gene3D" id="3.40.50.2000">
    <property type="entry name" value="Glycogen Phosphorylase B"/>
    <property type="match status" value="1"/>
</dbReference>
<name>A0ABM1ZNR0_AEDAL</name>
<feature type="transmembrane region" description="Helical" evidence="5">
    <location>
        <begin position="38"/>
        <end position="61"/>
    </location>
</feature>
<dbReference type="GeneID" id="109426255"/>
<reference evidence="6" key="2">
    <citation type="submission" date="2025-05" db="UniProtKB">
        <authorList>
            <consortium name="EnsemblMetazoa"/>
        </authorList>
    </citation>
    <scope>IDENTIFICATION</scope>
    <source>
        <strain evidence="6">Foshan</strain>
    </source>
</reference>
<dbReference type="EnsemblMetazoa" id="AALFPA23_020236.R29831">
    <property type="protein sequence ID" value="AALFPA23_020236.P29831"/>
    <property type="gene ID" value="AALFPA23_020236"/>
</dbReference>
<proteinExistence type="inferred from homology"/>
<evidence type="ECO:0000313" key="6">
    <source>
        <dbReference type="EnsemblMetazoa" id="AALFPA23_020236.P29831"/>
    </source>
</evidence>
<evidence type="ECO:0000256" key="3">
    <source>
        <dbReference type="ARBA" id="ARBA00022679"/>
    </source>
</evidence>
<accession>A0ABM1ZNR0</accession>
<dbReference type="PROSITE" id="PS00375">
    <property type="entry name" value="UDPGT"/>
    <property type="match status" value="1"/>
</dbReference>
<keyword evidence="5" id="KW-0812">Transmembrane</keyword>
<dbReference type="InterPro" id="IPR050271">
    <property type="entry name" value="UDP-glycosyltransferase"/>
</dbReference>
<keyword evidence="5" id="KW-1133">Transmembrane helix</keyword>
<evidence type="ECO:0008006" key="8">
    <source>
        <dbReference type="Google" id="ProtNLM"/>
    </source>
</evidence>
<keyword evidence="5" id="KW-0472">Membrane</keyword>
<evidence type="ECO:0000256" key="1">
    <source>
        <dbReference type="ARBA" id="ARBA00009995"/>
    </source>
</evidence>
<feature type="transmembrane region" description="Helical" evidence="5">
    <location>
        <begin position="516"/>
        <end position="537"/>
    </location>
</feature>
<evidence type="ECO:0000256" key="2">
    <source>
        <dbReference type="ARBA" id="ARBA00022676"/>
    </source>
</evidence>
<keyword evidence="7" id="KW-1185">Reference proteome</keyword>
<dbReference type="PANTHER" id="PTHR48043:SF159">
    <property type="entry name" value="EG:EG0003.4 PROTEIN-RELATED"/>
    <property type="match status" value="1"/>
</dbReference>
<dbReference type="InterPro" id="IPR035595">
    <property type="entry name" value="UDP_glycos_trans_CS"/>
</dbReference>
<organism evidence="6 7">
    <name type="scientific">Aedes albopictus</name>
    <name type="common">Asian tiger mosquito</name>
    <name type="synonym">Stegomyia albopicta</name>
    <dbReference type="NCBI Taxonomy" id="7160"/>
    <lineage>
        <taxon>Eukaryota</taxon>
        <taxon>Metazoa</taxon>
        <taxon>Ecdysozoa</taxon>
        <taxon>Arthropoda</taxon>
        <taxon>Hexapoda</taxon>
        <taxon>Insecta</taxon>
        <taxon>Pterygota</taxon>
        <taxon>Neoptera</taxon>
        <taxon>Endopterygota</taxon>
        <taxon>Diptera</taxon>
        <taxon>Nematocera</taxon>
        <taxon>Culicoidea</taxon>
        <taxon>Culicidae</taxon>
        <taxon>Culicinae</taxon>
        <taxon>Aedini</taxon>
        <taxon>Aedes</taxon>
        <taxon>Stegomyia</taxon>
    </lineage>
</organism>
<keyword evidence="3 4" id="KW-0808">Transferase</keyword>
<dbReference type="SUPFAM" id="SSF53756">
    <property type="entry name" value="UDP-Glycosyltransferase/glycogen phosphorylase"/>
    <property type="match status" value="1"/>
</dbReference>